<dbReference type="RefSeq" id="WP_161832669.1">
    <property type="nucleotide sequence ID" value="NZ_AP028127.1"/>
</dbReference>
<proteinExistence type="predicted"/>
<sequence>MALKFINKLFSRQNHPTQSMIQPNDALNLEDLSKYMQVITNKETTGYKGLRRAFEEKLPVQLTVADDNGDSFEVAGTISHYDEHYEQLLVITDSTLKRVVFNQILDVKISEE</sequence>
<evidence type="ECO:0000313" key="2">
    <source>
        <dbReference type="Proteomes" id="UP001432099"/>
    </source>
</evidence>
<dbReference type="Proteomes" id="UP001432099">
    <property type="component" value="Chromosome"/>
</dbReference>
<reference evidence="1" key="1">
    <citation type="journal article" date="2024" name="Int. J. Syst. Evol. Microbiol.">
        <title>Turicibacter faecis sp. nov., isolated from faeces of heart failure mouse model.</title>
        <authorList>
            <person name="Imamura Y."/>
            <person name="Motooka D."/>
            <person name="Nakajima Y."/>
            <person name="Ito S."/>
            <person name="Kitakaze M."/>
            <person name="Iida T."/>
            <person name="Nakamura S."/>
        </authorList>
    </citation>
    <scope>NUCLEOTIDE SEQUENCE</scope>
    <source>
        <strain evidence="1">TC023</strain>
    </source>
</reference>
<organism evidence="1 2">
    <name type="scientific">Turicibacter faecis</name>
    <dbReference type="NCBI Taxonomy" id="2963365"/>
    <lineage>
        <taxon>Bacteria</taxon>
        <taxon>Bacillati</taxon>
        <taxon>Bacillota</taxon>
        <taxon>Erysipelotrichia</taxon>
        <taxon>Erysipelotrichales</taxon>
        <taxon>Turicibacteraceae</taxon>
        <taxon>Turicibacter</taxon>
    </lineage>
</organism>
<gene>
    <name evidence="1" type="ORF">T23_18840</name>
</gene>
<evidence type="ECO:0008006" key="3">
    <source>
        <dbReference type="Google" id="ProtNLM"/>
    </source>
</evidence>
<name>A0ABN6ZKB1_9FIRM</name>
<protein>
    <recommendedName>
        <fullName evidence="3">YolD-like protein</fullName>
    </recommendedName>
</protein>
<keyword evidence="2" id="KW-1185">Reference proteome</keyword>
<accession>A0ABN6ZKB1</accession>
<dbReference type="EMBL" id="AP028127">
    <property type="protein sequence ID" value="BEH91782.1"/>
    <property type="molecule type" value="Genomic_DNA"/>
</dbReference>
<evidence type="ECO:0000313" key="1">
    <source>
        <dbReference type="EMBL" id="BEH91782.1"/>
    </source>
</evidence>